<dbReference type="InterPro" id="IPR026265">
    <property type="entry name" value="LptC"/>
</dbReference>
<dbReference type="NCBIfam" id="TIGR04409">
    <property type="entry name" value="LptC_YrbK"/>
    <property type="match status" value="1"/>
</dbReference>
<organism evidence="1 2">
    <name type="scientific">Sphingomonas longa</name>
    <dbReference type="NCBI Taxonomy" id="2778730"/>
    <lineage>
        <taxon>Bacteria</taxon>
        <taxon>Pseudomonadati</taxon>
        <taxon>Pseudomonadota</taxon>
        <taxon>Alphaproteobacteria</taxon>
        <taxon>Sphingomonadales</taxon>
        <taxon>Sphingomonadaceae</taxon>
        <taxon>Sphingomonas</taxon>
    </lineage>
</organism>
<dbReference type="Pfam" id="PF06835">
    <property type="entry name" value="LptC"/>
    <property type="match status" value="1"/>
</dbReference>
<keyword evidence="2" id="KW-1185">Reference proteome</keyword>
<proteinExistence type="predicted"/>
<evidence type="ECO:0000313" key="1">
    <source>
        <dbReference type="EMBL" id="MBM6577152.1"/>
    </source>
</evidence>
<dbReference type="Gene3D" id="2.60.450.10">
    <property type="entry name" value="Lipopolysaccharide (LPS) transport protein A like domain"/>
    <property type="match status" value="1"/>
</dbReference>
<dbReference type="RefSeq" id="WP_204199250.1">
    <property type="nucleotide sequence ID" value="NZ_JAFEMC010000003.1"/>
</dbReference>
<comment type="caution">
    <text evidence="1">The sequence shown here is derived from an EMBL/GenBank/DDBJ whole genome shotgun (WGS) entry which is preliminary data.</text>
</comment>
<gene>
    <name evidence="1" type="primary">lptC</name>
    <name evidence="1" type="ORF">ILT43_12285</name>
</gene>
<reference evidence="1 2" key="1">
    <citation type="submission" date="2020-12" db="EMBL/GenBank/DDBJ databases">
        <title>Sphingomonas sp.</title>
        <authorList>
            <person name="Kim M.K."/>
        </authorList>
    </citation>
    <scope>NUCLEOTIDE SEQUENCE [LARGE SCALE GENOMIC DNA]</scope>
    <source>
        <strain evidence="1 2">BT552</strain>
    </source>
</reference>
<accession>A0ABS2D891</accession>
<dbReference type="EMBL" id="JAFEMC010000003">
    <property type="protein sequence ID" value="MBM6577152.1"/>
    <property type="molecule type" value="Genomic_DNA"/>
</dbReference>
<dbReference type="Proteomes" id="UP000763641">
    <property type="component" value="Unassembled WGS sequence"/>
</dbReference>
<protein>
    <submittedName>
        <fullName evidence="1">LPS export ABC transporter periplasmic protein LptC</fullName>
    </submittedName>
</protein>
<name>A0ABS2D891_9SPHN</name>
<sequence>MPDPLPQPVRRERTAREIWAAPGSSHDRLVTIARVGLPMSIGVLAAFLVMAPLTATGDVSFVLDKNKVEVATERLKIQAARYSGQDTKGQPFQLTAGSAIQKSSAEPIVRLNQLKAGIQLTDGPAQVVANTGRYDMDTETVKLDGPIAMRAAGGYALDTRDATLNLKNRQMQSQGGVSGTVPQGTFRGDTMRADLENRTVTIDGNARLRIVPRGAR</sequence>
<dbReference type="InterPro" id="IPR010664">
    <property type="entry name" value="LipoPS_assembly_LptC-rel"/>
</dbReference>
<evidence type="ECO:0000313" key="2">
    <source>
        <dbReference type="Proteomes" id="UP000763641"/>
    </source>
</evidence>